<evidence type="ECO:0000256" key="3">
    <source>
        <dbReference type="PROSITE-ProRule" id="PRU00169"/>
    </source>
</evidence>
<reference evidence="7" key="1">
    <citation type="journal article" date="2019" name="Int. J. Syst. Evol. Microbiol.">
        <title>The Global Catalogue of Microorganisms (GCM) 10K type strain sequencing project: providing services to taxonomists for standard genome sequencing and annotation.</title>
        <authorList>
            <consortium name="The Broad Institute Genomics Platform"/>
            <consortium name="The Broad Institute Genome Sequencing Center for Infectious Disease"/>
            <person name="Wu L."/>
            <person name="Ma J."/>
        </authorList>
    </citation>
    <scope>NUCLEOTIDE SEQUENCE [LARGE SCALE GENOMIC DNA]</scope>
    <source>
        <strain evidence="7">KCTC 42964</strain>
    </source>
</reference>
<dbReference type="PANTHER" id="PTHR45138">
    <property type="entry name" value="REGULATORY COMPONENTS OF SENSORY TRANSDUCTION SYSTEM"/>
    <property type="match status" value="1"/>
</dbReference>
<dbReference type="EC" id="2.7.7.65" evidence="1"/>
<comment type="catalytic activity">
    <reaction evidence="2">
        <text>2 GTP = 3',3'-c-di-GMP + 2 diphosphate</text>
        <dbReference type="Rhea" id="RHEA:24898"/>
        <dbReference type="ChEBI" id="CHEBI:33019"/>
        <dbReference type="ChEBI" id="CHEBI:37565"/>
        <dbReference type="ChEBI" id="CHEBI:58805"/>
        <dbReference type="EC" id="2.7.7.65"/>
    </reaction>
</comment>
<dbReference type="InterPro" id="IPR011006">
    <property type="entry name" value="CheY-like_superfamily"/>
</dbReference>
<evidence type="ECO:0000313" key="6">
    <source>
        <dbReference type="EMBL" id="MFC3231143.1"/>
    </source>
</evidence>
<sequence length="336" mass="37105">MELTDGTDRIVEPADKSAMVLLIDDQVMICEAIRRALAAEPDICLHYCTDAGRALDVAEELKPTVLLQDLIMPGIDGLTLLPRYRTSPVLRDVPILVLSTKEDPKVKSAAFEAGANDYLVKIPDAIELVARIRYHSRSYVALQQRDEAFRALRDSQRQLLAANLELERMMKSDGLTGLANRRHFDEYLEIEWRRAHRNHQDLSLLMLDVDFFKRYNDRYGHVAGDNVLREIAKVLKASCGRATDLAARYGGEEFAIVLPNTPADGAFGMAERVRQAVKALAIPHCAPQEGATVSISLGCATVRPTPNGTPTALIEAADQALYRAKEGGRDRVATAA</sequence>
<gene>
    <name evidence="6" type="ORF">ACFOGJ_28100</name>
</gene>
<dbReference type="Gene3D" id="3.30.70.270">
    <property type="match status" value="1"/>
</dbReference>
<name>A0ABV7L960_9PROT</name>
<dbReference type="SMART" id="SM00267">
    <property type="entry name" value="GGDEF"/>
    <property type="match status" value="1"/>
</dbReference>
<dbReference type="Pfam" id="PF00072">
    <property type="entry name" value="Response_reg"/>
    <property type="match status" value="1"/>
</dbReference>
<proteinExistence type="predicted"/>
<feature type="modified residue" description="4-aspartylphosphate" evidence="3">
    <location>
        <position position="69"/>
    </location>
</feature>
<dbReference type="SUPFAM" id="SSF52172">
    <property type="entry name" value="CheY-like"/>
    <property type="match status" value="1"/>
</dbReference>
<dbReference type="InterPro" id="IPR050469">
    <property type="entry name" value="Diguanylate_Cyclase"/>
</dbReference>
<evidence type="ECO:0000259" key="5">
    <source>
        <dbReference type="PROSITE" id="PS50887"/>
    </source>
</evidence>
<keyword evidence="6" id="KW-0548">Nucleotidyltransferase</keyword>
<dbReference type="Pfam" id="PF00990">
    <property type="entry name" value="GGDEF"/>
    <property type="match status" value="1"/>
</dbReference>
<keyword evidence="3" id="KW-0597">Phosphoprotein</keyword>
<accession>A0ABV7L960</accession>
<dbReference type="InterPro" id="IPR029787">
    <property type="entry name" value="Nucleotide_cyclase"/>
</dbReference>
<dbReference type="InterPro" id="IPR001789">
    <property type="entry name" value="Sig_transdc_resp-reg_receiver"/>
</dbReference>
<dbReference type="InterPro" id="IPR000160">
    <property type="entry name" value="GGDEF_dom"/>
</dbReference>
<evidence type="ECO:0000256" key="2">
    <source>
        <dbReference type="ARBA" id="ARBA00034247"/>
    </source>
</evidence>
<dbReference type="NCBIfam" id="TIGR00254">
    <property type="entry name" value="GGDEF"/>
    <property type="match status" value="1"/>
</dbReference>
<dbReference type="Proteomes" id="UP001595528">
    <property type="component" value="Unassembled WGS sequence"/>
</dbReference>
<keyword evidence="7" id="KW-1185">Reference proteome</keyword>
<organism evidence="6 7">
    <name type="scientific">Marinibaculum pumilum</name>
    <dbReference type="NCBI Taxonomy" id="1766165"/>
    <lineage>
        <taxon>Bacteria</taxon>
        <taxon>Pseudomonadati</taxon>
        <taxon>Pseudomonadota</taxon>
        <taxon>Alphaproteobacteria</taxon>
        <taxon>Rhodospirillales</taxon>
        <taxon>Rhodospirillaceae</taxon>
        <taxon>Marinibaculum</taxon>
    </lineage>
</organism>
<dbReference type="SMART" id="SM00448">
    <property type="entry name" value="REC"/>
    <property type="match status" value="1"/>
</dbReference>
<evidence type="ECO:0000259" key="4">
    <source>
        <dbReference type="PROSITE" id="PS50110"/>
    </source>
</evidence>
<dbReference type="RefSeq" id="WP_379906607.1">
    <property type="nucleotide sequence ID" value="NZ_JBHRTR010000054.1"/>
</dbReference>
<feature type="domain" description="Response regulatory" evidence="4">
    <location>
        <begin position="19"/>
        <end position="136"/>
    </location>
</feature>
<comment type="caution">
    <text evidence="6">The sequence shown here is derived from an EMBL/GenBank/DDBJ whole genome shotgun (WGS) entry which is preliminary data.</text>
</comment>
<evidence type="ECO:0000313" key="7">
    <source>
        <dbReference type="Proteomes" id="UP001595528"/>
    </source>
</evidence>
<dbReference type="PROSITE" id="PS50887">
    <property type="entry name" value="GGDEF"/>
    <property type="match status" value="1"/>
</dbReference>
<evidence type="ECO:0000256" key="1">
    <source>
        <dbReference type="ARBA" id="ARBA00012528"/>
    </source>
</evidence>
<dbReference type="GO" id="GO:0052621">
    <property type="term" value="F:diguanylate cyclase activity"/>
    <property type="evidence" value="ECO:0007669"/>
    <property type="project" value="UniProtKB-EC"/>
</dbReference>
<dbReference type="SUPFAM" id="SSF55073">
    <property type="entry name" value="Nucleotide cyclase"/>
    <property type="match status" value="1"/>
</dbReference>
<dbReference type="CDD" id="cd01949">
    <property type="entry name" value="GGDEF"/>
    <property type="match status" value="1"/>
</dbReference>
<protein>
    <recommendedName>
        <fullName evidence="1">diguanylate cyclase</fullName>
        <ecNumber evidence="1">2.7.7.65</ecNumber>
    </recommendedName>
</protein>
<dbReference type="PANTHER" id="PTHR45138:SF9">
    <property type="entry name" value="DIGUANYLATE CYCLASE DGCM-RELATED"/>
    <property type="match status" value="1"/>
</dbReference>
<feature type="domain" description="GGDEF" evidence="5">
    <location>
        <begin position="200"/>
        <end position="336"/>
    </location>
</feature>
<dbReference type="PROSITE" id="PS50110">
    <property type="entry name" value="RESPONSE_REGULATORY"/>
    <property type="match status" value="1"/>
</dbReference>
<keyword evidence="6" id="KW-0808">Transferase</keyword>
<dbReference type="Gene3D" id="3.40.50.2300">
    <property type="match status" value="1"/>
</dbReference>
<dbReference type="EMBL" id="JBHRTR010000054">
    <property type="protein sequence ID" value="MFC3231143.1"/>
    <property type="molecule type" value="Genomic_DNA"/>
</dbReference>
<dbReference type="InterPro" id="IPR043128">
    <property type="entry name" value="Rev_trsase/Diguanyl_cyclase"/>
</dbReference>